<evidence type="ECO:0000256" key="1">
    <source>
        <dbReference type="SAM" id="Phobius"/>
    </source>
</evidence>
<keyword evidence="1" id="KW-0812">Transmembrane</keyword>
<keyword evidence="1" id="KW-0472">Membrane</keyword>
<feature type="transmembrane region" description="Helical" evidence="1">
    <location>
        <begin position="12"/>
        <end position="32"/>
    </location>
</feature>
<evidence type="ECO:0000313" key="2">
    <source>
        <dbReference type="EMBL" id="AVO25275.1"/>
    </source>
</evidence>
<reference evidence="2 3" key="1">
    <citation type="submission" date="2018-02" db="EMBL/GenBank/DDBJ databases">
        <authorList>
            <person name="Aull H.G."/>
            <person name="Garlena R.A."/>
            <person name="Russell D.A."/>
            <person name="Pop W.H."/>
            <person name="Jacobs-Sera D."/>
            <person name="Hatfull G.F."/>
        </authorList>
    </citation>
    <scope>NUCLEOTIDE SEQUENCE [LARGE SCALE GENOMIC DNA]</scope>
</reference>
<dbReference type="EMBL" id="MG962368">
    <property type="protein sequence ID" value="AVO25275.1"/>
    <property type="molecule type" value="Genomic_DNA"/>
</dbReference>
<gene>
    <name evidence="2" type="primary">35</name>
    <name evidence="2" type="ORF">PBI_GRAVY_35</name>
</gene>
<protein>
    <submittedName>
        <fullName evidence="2">Uncharacterized protein</fullName>
    </submittedName>
</protein>
<evidence type="ECO:0000313" key="3">
    <source>
        <dbReference type="Proteomes" id="UP000240261"/>
    </source>
</evidence>
<name>A0A2P1JY62_9CAUD</name>
<dbReference type="Proteomes" id="UP000240261">
    <property type="component" value="Segment"/>
</dbReference>
<accession>A0A2P1JY62</accession>
<proteinExistence type="predicted"/>
<keyword evidence="1" id="KW-1133">Transmembrane helix</keyword>
<organism evidence="2 3">
    <name type="scientific">Gordonia phage Gravy</name>
    <dbReference type="NCBI Taxonomy" id="2094133"/>
    <lineage>
        <taxon>Viruses</taxon>
        <taxon>Duplodnaviria</taxon>
        <taxon>Heunggongvirae</taxon>
        <taxon>Uroviricota</taxon>
        <taxon>Caudoviricetes</taxon>
        <taxon>Deejayvirinae</taxon>
        <taxon>Tanisvirus</taxon>
        <taxon>Tanisvirus tanis</taxon>
    </lineage>
</organism>
<sequence>MKGRPMNPKNIQIVVGASMMIAGTGLLIRDTVKRRKAEIQMIDSAKERNRDAFREYSLNTKAISEAYATVAQRAKNQDETVLTDIRTAFENELAFQKIAVRIEM</sequence>